<dbReference type="GeneTree" id="ENSGT01150000287060"/>
<feature type="domain" description="Ig-like" evidence="4">
    <location>
        <begin position="9"/>
        <end position="135"/>
    </location>
</feature>
<dbReference type="GO" id="GO:0009897">
    <property type="term" value="C:external side of plasma membrane"/>
    <property type="evidence" value="ECO:0007669"/>
    <property type="project" value="TreeGrafter"/>
</dbReference>
<dbReference type="PANTHER" id="PTHR24100:SF151">
    <property type="entry name" value="ICOS LIGAND"/>
    <property type="match status" value="1"/>
</dbReference>
<dbReference type="Gene3D" id="2.60.40.10">
    <property type="entry name" value="Immunoglobulins"/>
    <property type="match status" value="1"/>
</dbReference>
<name>A0A669F4M1_ORENI</name>
<dbReference type="GO" id="GO:0050852">
    <property type="term" value="P:T cell receptor signaling pathway"/>
    <property type="evidence" value="ECO:0007669"/>
    <property type="project" value="TreeGrafter"/>
</dbReference>
<keyword evidence="6" id="KW-1185">Reference proteome</keyword>
<sequence length="215" mass="24503">YLNKRVESPLFQLVLYAWLVELYLNVCSLILDQYAATIGEDVTLQCRAPRDAVVTVLEWSKPDLSLDDYVFFYRNERSYEKYQHSSFRGRVTLRESSMKDGDVSIVLKNVTVSDAGRYKCRIIMSNAASSERVLSEERSLNVTEAGEFEFVVDETYLLSAQNKICSCQPVSLQGEMSFRYMTRSCVVFSHTDGNMSVTFGSWRLCEPAVVSLTVI</sequence>
<keyword evidence="2" id="KW-0472">Membrane</keyword>
<dbReference type="SMART" id="SM00409">
    <property type="entry name" value="IG"/>
    <property type="match status" value="1"/>
</dbReference>
<dbReference type="InterPro" id="IPR003599">
    <property type="entry name" value="Ig_sub"/>
</dbReference>
<reference evidence="5" key="3">
    <citation type="submission" date="2025-09" db="UniProtKB">
        <authorList>
            <consortium name="Ensembl"/>
        </authorList>
    </citation>
    <scope>IDENTIFICATION</scope>
</reference>
<keyword evidence="3" id="KW-0393">Immunoglobulin domain</keyword>
<dbReference type="InParanoid" id="A0A669F4M1"/>
<comment type="subcellular location">
    <subcellularLocation>
        <location evidence="1">Membrane</location>
    </subcellularLocation>
</comment>
<dbReference type="PANTHER" id="PTHR24100">
    <property type="entry name" value="BUTYROPHILIN"/>
    <property type="match status" value="1"/>
</dbReference>
<dbReference type="GO" id="GO:0001817">
    <property type="term" value="P:regulation of cytokine production"/>
    <property type="evidence" value="ECO:0007669"/>
    <property type="project" value="TreeGrafter"/>
</dbReference>
<dbReference type="Ensembl" id="ENSONIT00000082832.1">
    <property type="protein sequence ID" value="ENSONIP00000078401.1"/>
    <property type="gene ID" value="ENSONIG00000038540.1"/>
</dbReference>
<dbReference type="Proteomes" id="UP000005207">
    <property type="component" value="Linkage group LG3"/>
</dbReference>
<evidence type="ECO:0000256" key="2">
    <source>
        <dbReference type="ARBA" id="ARBA00023136"/>
    </source>
</evidence>
<evidence type="ECO:0000256" key="1">
    <source>
        <dbReference type="ARBA" id="ARBA00004370"/>
    </source>
</evidence>
<dbReference type="SUPFAM" id="SSF48726">
    <property type="entry name" value="Immunoglobulin"/>
    <property type="match status" value="1"/>
</dbReference>
<dbReference type="InterPro" id="IPR050504">
    <property type="entry name" value="IgSF_BTN/MOG"/>
</dbReference>
<dbReference type="InterPro" id="IPR013783">
    <property type="entry name" value="Ig-like_fold"/>
</dbReference>
<accession>A0A669F4M1</accession>
<evidence type="ECO:0000313" key="6">
    <source>
        <dbReference type="Proteomes" id="UP000005207"/>
    </source>
</evidence>
<evidence type="ECO:0000313" key="5">
    <source>
        <dbReference type="Ensembl" id="ENSONIP00000078401.1"/>
    </source>
</evidence>
<proteinExistence type="predicted"/>
<evidence type="ECO:0000259" key="4">
    <source>
        <dbReference type="PROSITE" id="PS50835"/>
    </source>
</evidence>
<organism evidence="5 6">
    <name type="scientific">Oreochromis niloticus</name>
    <name type="common">Nile tilapia</name>
    <name type="synonym">Tilapia nilotica</name>
    <dbReference type="NCBI Taxonomy" id="8128"/>
    <lineage>
        <taxon>Eukaryota</taxon>
        <taxon>Metazoa</taxon>
        <taxon>Chordata</taxon>
        <taxon>Craniata</taxon>
        <taxon>Vertebrata</taxon>
        <taxon>Euteleostomi</taxon>
        <taxon>Actinopterygii</taxon>
        <taxon>Neopterygii</taxon>
        <taxon>Teleostei</taxon>
        <taxon>Neoteleostei</taxon>
        <taxon>Acanthomorphata</taxon>
        <taxon>Ovalentaria</taxon>
        <taxon>Cichlomorphae</taxon>
        <taxon>Cichliformes</taxon>
        <taxon>Cichlidae</taxon>
        <taxon>African cichlids</taxon>
        <taxon>Pseudocrenilabrinae</taxon>
        <taxon>Oreochromini</taxon>
        <taxon>Oreochromis</taxon>
    </lineage>
</organism>
<evidence type="ECO:0000256" key="3">
    <source>
        <dbReference type="ARBA" id="ARBA00023319"/>
    </source>
</evidence>
<dbReference type="GO" id="GO:0005102">
    <property type="term" value="F:signaling receptor binding"/>
    <property type="evidence" value="ECO:0007669"/>
    <property type="project" value="TreeGrafter"/>
</dbReference>
<dbReference type="PROSITE" id="PS50835">
    <property type="entry name" value="IG_LIKE"/>
    <property type="match status" value="1"/>
</dbReference>
<dbReference type="Pfam" id="PF07686">
    <property type="entry name" value="V-set"/>
    <property type="match status" value="1"/>
</dbReference>
<dbReference type="InterPro" id="IPR036179">
    <property type="entry name" value="Ig-like_dom_sf"/>
</dbReference>
<protein>
    <recommendedName>
        <fullName evidence="4">Ig-like domain-containing protein</fullName>
    </recommendedName>
</protein>
<reference evidence="5" key="2">
    <citation type="submission" date="2025-08" db="UniProtKB">
        <authorList>
            <consortium name="Ensembl"/>
        </authorList>
    </citation>
    <scope>IDENTIFICATION</scope>
</reference>
<reference evidence="6" key="1">
    <citation type="submission" date="2012-01" db="EMBL/GenBank/DDBJ databases">
        <title>The Genome Sequence of Oreochromis niloticus (Nile Tilapia).</title>
        <authorList>
            <consortium name="Broad Institute Genome Assembly Team"/>
            <consortium name="Broad Institute Sequencing Platform"/>
            <person name="Di Palma F."/>
            <person name="Johnson J."/>
            <person name="Lander E.S."/>
            <person name="Lindblad-Toh K."/>
        </authorList>
    </citation>
    <scope>NUCLEOTIDE SEQUENCE [LARGE SCALE GENOMIC DNA]</scope>
</reference>
<dbReference type="SMART" id="SM00406">
    <property type="entry name" value="IGv"/>
    <property type="match status" value="1"/>
</dbReference>
<dbReference type="InterPro" id="IPR013106">
    <property type="entry name" value="Ig_V-set"/>
</dbReference>
<dbReference type="InterPro" id="IPR007110">
    <property type="entry name" value="Ig-like_dom"/>
</dbReference>
<dbReference type="AlphaFoldDB" id="A0A669F4M1"/>